<reference evidence="2 3" key="1">
    <citation type="submission" date="2019-11" db="EMBL/GenBank/DDBJ databases">
        <title>Phenotypic characterization of an OXA-22 and OXA-60 co-producing Ralstonia pickettii clinical strain.</title>
        <authorList>
            <person name="He F."/>
        </authorList>
    </citation>
    <scope>NUCLEOTIDE SEQUENCE [LARGE SCALE GENOMIC DNA]</scope>
    <source>
        <strain evidence="2 3">PSLESD1</strain>
    </source>
</reference>
<accession>A0A7X2HSN4</accession>
<evidence type="ECO:0000259" key="1">
    <source>
        <dbReference type="Pfam" id="PF06527"/>
    </source>
</evidence>
<dbReference type="InterPro" id="IPR009492">
    <property type="entry name" value="TniQ"/>
</dbReference>
<proteinExistence type="predicted"/>
<name>A0A7X2HSN4_RALPI</name>
<dbReference type="EMBL" id="WJYN01000021">
    <property type="protein sequence ID" value="MRT01791.1"/>
    <property type="molecule type" value="Genomic_DNA"/>
</dbReference>
<organism evidence="2 3">
    <name type="scientific">Ralstonia pickettii</name>
    <name type="common">Burkholderia pickettii</name>
    <dbReference type="NCBI Taxonomy" id="329"/>
    <lineage>
        <taxon>Bacteria</taxon>
        <taxon>Pseudomonadati</taxon>
        <taxon>Pseudomonadota</taxon>
        <taxon>Betaproteobacteria</taxon>
        <taxon>Burkholderiales</taxon>
        <taxon>Burkholderiaceae</taxon>
        <taxon>Ralstonia</taxon>
    </lineage>
</organism>
<evidence type="ECO:0000313" key="2">
    <source>
        <dbReference type="EMBL" id="MRT01791.1"/>
    </source>
</evidence>
<feature type="domain" description="TniQ" evidence="1">
    <location>
        <begin position="13"/>
        <end position="155"/>
    </location>
</feature>
<protein>
    <recommendedName>
        <fullName evidence="1">TniQ domain-containing protein</fullName>
    </recommendedName>
</protein>
<comment type="caution">
    <text evidence="2">The sequence shown here is derived from an EMBL/GenBank/DDBJ whole genome shotgun (WGS) entry which is preliminary data.</text>
</comment>
<dbReference type="Pfam" id="PF06527">
    <property type="entry name" value="TniQ"/>
    <property type="match status" value="1"/>
</dbReference>
<dbReference type="RefSeq" id="WP_154209373.1">
    <property type="nucleotide sequence ID" value="NZ_WJYN01000021.1"/>
</dbReference>
<sequence length="356" mass="39985">MKTWSCAKTPLWPVRYKPIPGELLSSWIVRLAHGHGMSVMPFCNVALGPTALQLTMDIDRRSRDWLLKALALHTGTHLDAVHRATLRIYEGILYRQFHVGGFLPWVIAINLPRSTRLGPGLQFCPYCLRSDPVPYFRLRWRVALQTFCQQHQCLLLDRCPNCGACLFIQRVDSNWGHTETDGICHCHNCDFDLRCAEASAIDDRGSGLLPQLQQLTRELFVVNAVGPPSLLERLHAMAVTLLSGKAKPRLCNSLARRFGYADLEIQQARMPAFELQSVVTRHAVLLWSLWLLQHDPDAHERPVKPGAPLHHRFIKEILTQPRIDAGGQMGSDSFGELSIAGESSAQICDGCVVQLH</sequence>
<dbReference type="AlphaFoldDB" id="A0A7X2HSN4"/>
<evidence type="ECO:0000313" key="3">
    <source>
        <dbReference type="Proteomes" id="UP000441032"/>
    </source>
</evidence>
<dbReference type="Proteomes" id="UP000441032">
    <property type="component" value="Unassembled WGS sequence"/>
</dbReference>
<gene>
    <name evidence="2" type="ORF">GJQ57_24410</name>
</gene>